<protein>
    <recommendedName>
        <fullName evidence="8">Calpain catalytic domain-containing protein</fullName>
    </recommendedName>
</protein>
<dbReference type="EMBL" id="BLQM01000583">
    <property type="protein sequence ID" value="GMH95006.1"/>
    <property type="molecule type" value="Genomic_DNA"/>
</dbReference>
<evidence type="ECO:0000256" key="6">
    <source>
        <dbReference type="PROSITE-ProRule" id="PRU00239"/>
    </source>
</evidence>
<dbReference type="SMART" id="SM00230">
    <property type="entry name" value="CysPc"/>
    <property type="match status" value="1"/>
</dbReference>
<evidence type="ECO:0000256" key="3">
    <source>
        <dbReference type="ARBA" id="ARBA00022801"/>
    </source>
</evidence>
<dbReference type="PROSITE" id="PS50203">
    <property type="entry name" value="CALPAIN_CAT"/>
    <property type="match status" value="1"/>
</dbReference>
<dbReference type="Gene3D" id="3.90.70.10">
    <property type="entry name" value="Cysteine proteinases"/>
    <property type="match status" value="1"/>
</dbReference>
<keyword evidence="3 6" id="KW-0378">Hydrolase</keyword>
<dbReference type="GO" id="GO:0006508">
    <property type="term" value="P:proteolysis"/>
    <property type="evidence" value="ECO:0007669"/>
    <property type="project" value="UniProtKB-KW"/>
</dbReference>
<evidence type="ECO:0000256" key="2">
    <source>
        <dbReference type="ARBA" id="ARBA00022670"/>
    </source>
</evidence>
<comment type="caution">
    <text evidence="9">The sequence shown here is derived from an EMBL/GenBank/DDBJ whole genome shotgun (WGS) entry which is preliminary data.</text>
</comment>
<dbReference type="PRINTS" id="PR00704">
    <property type="entry name" value="CALPAIN"/>
</dbReference>
<dbReference type="Pfam" id="PF00648">
    <property type="entry name" value="Peptidase_C2"/>
    <property type="match status" value="1"/>
</dbReference>
<keyword evidence="7" id="KW-0472">Membrane</keyword>
<feature type="transmembrane region" description="Helical" evidence="7">
    <location>
        <begin position="16"/>
        <end position="41"/>
    </location>
</feature>
<keyword evidence="2 6" id="KW-0645">Protease</keyword>
<evidence type="ECO:0000256" key="7">
    <source>
        <dbReference type="SAM" id="Phobius"/>
    </source>
</evidence>
<comment type="similarity">
    <text evidence="1">Belongs to the peptidase C2 family.</text>
</comment>
<reference evidence="10" key="1">
    <citation type="journal article" date="2023" name="Commun. Biol.">
        <title>Genome analysis of Parmales, the sister group of diatoms, reveals the evolutionary specialization of diatoms from phago-mixotrophs to photoautotrophs.</title>
        <authorList>
            <person name="Ban H."/>
            <person name="Sato S."/>
            <person name="Yoshikawa S."/>
            <person name="Yamada K."/>
            <person name="Nakamura Y."/>
            <person name="Ichinomiya M."/>
            <person name="Sato N."/>
            <person name="Blanc-Mathieu R."/>
            <person name="Endo H."/>
            <person name="Kuwata A."/>
            <person name="Ogata H."/>
        </authorList>
    </citation>
    <scope>NUCLEOTIDE SEQUENCE [LARGE SCALE GENOMIC DNA]</scope>
</reference>
<dbReference type="GO" id="GO:0005737">
    <property type="term" value="C:cytoplasm"/>
    <property type="evidence" value="ECO:0007669"/>
    <property type="project" value="TreeGrafter"/>
</dbReference>
<dbReference type="PANTHER" id="PTHR10183:SF379">
    <property type="entry name" value="CALPAIN-5"/>
    <property type="match status" value="1"/>
</dbReference>
<feature type="active site" evidence="5 6">
    <location>
        <position position="131"/>
    </location>
</feature>
<evidence type="ECO:0000256" key="1">
    <source>
        <dbReference type="ARBA" id="ARBA00007623"/>
    </source>
</evidence>
<dbReference type="InterPro" id="IPR038765">
    <property type="entry name" value="Papain-like_cys_pep_sf"/>
</dbReference>
<evidence type="ECO:0000313" key="10">
    <source>
        <dbReference type="Proteomes" id="UP001162640"/>
    </source>
</evidence>
<dbReference type="Proteomes" id="UP001162640">
    <property type="component" value="Unassembled WGS sequence"/>
</dbReference>
<dbReference type="InterPro" id="IPR000169">
    <property type="entry name" value="Pept_cys_AS"/>
</dbReference>
<evidence type="ECO:0000256" key="4">
    <source>
        <dbReference type="ARBA" id="ARBA00022807"/>
    </source>
</evidence>
<dbReference type="SUPFAM" id="SSF54001">
    <property type="entry name" value="Cysteine proteinases"/>
    <property type="match status" value="1"/>
</dbReference>
<gene>
    <name evidence="9" type="ORF">TL16_g13055</name>
</gene>
<feature type="active site" evidence="5 6">
    <location>
        <position position="327"/>
    </location>
</feature>
<dbReference type="GO" id="GO:0004198">
    <property type="term" value="F:calcium-dependent cysteine-type endopeptidase activity"/>
    <property type="evidence" value="ECO:0007669"/>
    <property type="project" value="InterPro"/>
</dbReference>
<dbReference type="CDD" id="cd00044">
    <property type="entry name" value="CysPc"/>
    <property type="match status" value="1"/>
</dbReference>
<feature type="domain" description="Calpain catalytic" evidence="8">
    <location>
        <begin position="70"/>
        <end position="405"/>
    </location>
</feature>
<organism evidence="9 10">
    <name type="scientific">Triparma laevis f. inornata</name>
    <dbReference type="NCBI Taxonomy" id="1714386"/>
    <lineage>
        <taxon>Eukaryota</taxon>
        <taxon>Sar</taxon>
        <taxon>Stramenopiles</taxon>
        <taxon>Ochrophyta</taxon>
        <taxon>Bolidophyceae</taxon>
        <taxon>Parmales</taxon>
        <taxon>Triparmaceae</taxon>
        <taxon>Triparma</taxon>
    </lineage>
</organism>
<sequence length="556" mass="62758">MTNKQKAKDVAKDASYVLLIVARILLVPITFLYQGFHLYVFSCLHIYCTRCLGWCFKKIDGRLCRCVDLRYTDPQFPATSKSVDSDHPQGHFYAWMRAWDLHCTVNGADAAFLFADGVSVKDICQGGLGDCWLIAAIAALAEYPGLIQRIFVTKETNPLGRYTLRLFDIALGDDSGGGFVNVVVDDRIPTKCDGGYPRLMYMKMDEKEGEIWPLLVEKVLAKWAGSYKSLDGGHASWALATLTGWETESLIKTSQGRSWEKRCMMPKKSAPRDPHTISYESLHESFSQNELFELLKKYDEGDYIMCCSSHSGNDTVAESSGGIVQGHAYTLIGVHQIGEHRLMQCRNPWGSFEWTGKWSDKHQSWLDHREVFQKLNPSWEDDGIFYIGFEDFVKNYRKIDVCKRDVNVYTDLYLNVDENDGAIGPTKACVSGCGKYLTGEGCKLSHPFSPVRGEIDMRKRWFLRSIDWLVKDFKSIRVRRSMVVGARVELVNMGSRSEMNGKFGEIVEPPHDGEDDLVKVKLENRGRTVKVKQSQVLVKLVLAVGGGGAEPMEKII</sequence>
<dbReference type="AlphaFoldDB" id="A0A9W7BPE6"/>
<feature type="active site" evidence="5 6">
    <location>
        <position position="347"/>
    </location>
</feature>
<keyword evidence="7" id="KW-0812">Transmembrane</keyword>
<keyword evidence="4 6" id="KW-0788">Thiol protease</keyword>
<keyword evidence="7" id="KW-1133">Transmembrane helix</keyword>
<dbReference type="InterPro" id="IPR022684">
    <property type="entry name" value="Calpain_cysteine_protease"/>
</dbReference>
<evidence type="ECO:0000259" key="8">
    <source>
        <dbReference type="PROSITE" id="PS50203"/>
    </source>
</evidence>
<dbReference type="PANTHER" id="PTHR10183">
    <property type="entry name" value="CALPAIN"/>
    <property type="match status" value="1"/>
</dbReference>
<evidence type="ECO:0000313" key="9">
    <source>
        <dbReference type="EMBL" id="GMH95006.1"/>
    </source>
</evidence>
<proteinExistence type="inferred from homology"/>
<evidence type="ECO:0000256" key="5">
    <source>
        <dbReference type="PIRSR" id="PIRSR622684-1"/>
    </source>
</evidence>
<dbReference type="PROSITE" id="PS00139">
    <property type="entry name" value="THIOL_PROTEASE_CYS"/>
    <property type="match status" value="1"/>
</dbReference>
<accession>A0A9W7BPE6</accession>
<name>A0A9W7BPE6_9STRA</name>
<dbReference type="InterPro" id="IPR001300">
    <property type="entry name" value="Peptidase_C2_calpain_cat"/>
</dbReference>